<dbReference type="RefSeq" id="WP_263371439.1">
    <property type="nucleotide sequence ID" value="NZ_JAGSYD010000003.1"/>
</dbReference>
<evidence type="ECO:0000259" key="1">
    <source>
        <dbReference type="Pfam" id="PF00534"/>
    </source>
</evidence>
<dbReference type="EC" id="2.4.-.-" evidence="2"/>
<evidence type="ECO:0000313" key="3">
    <source>
        <dbReference type="Proteomes" id="UP001596391"/>
    </source>
</evidence>
<dbReference type="CDD" id="cd03801">
    <property type="entry name" value="GT4_PimA-like"/>
    <property type="match status" value="1"/>
</dbReference>
<organism evidence="2 3">
    <name type="scientific">Granulicella cerasi</name>
    <dbReference type="NCBI Taxonomy" id="741063"/>
    <lineage>
        <taxon>Bacteria</taxon>
        <taxon>Pseudomonadati</taxon>
        <taxon>Acidobacteriota</taxon>
        <taxon>Terriglobia</taxon>
        <taxon>Terriglobales</taxon>
        <taxon>Acidobacteriaceae</taxon>
        <taxon>Granulicella</taxon>
    </lineage>
</organism>
<dbReference type="Pfam" id="PF00534">
    <property type="entry name" value="Glycos_transf_1"/>
    <property type="match status" value="1"/>
</dbReference>
<keyword evidence="3" id="KW-1185">Reference proteome</keyword>
<dbReference type="Gene3D" id="3.40.50.2000">
    <property type="entry name" value="Glycogen Phosphorylase B"/>
    <property type="match status" value="2"/>
</dbReference>
<dbReference type="EMBL" id="JBHSWI010000001">
    <property type="protein sequence ID" value="MFC6645040.1"/>
    <property type="molecule type" value="Genomic_DNA"/>
</dbReference>
<proteinExistence type="predicted"/>
<dbReference type="InterPro" id="IPR050194">
    <property type="entry name" value="Glycosyltransferase_grp1"/>
</dbReference>
<dbReference type="SUPFAM" id="SSF53756">
    <property type="entry name" value="UDP-Glycosyltransferase/glycogen phosphorylase"/>
    <property type="match status" value="1"/>
</dbReference>
<comment type="caution">
    <text evidence="2">The sequence shown here is derived from an EMBL/GenBank/DDBJ whole genome shotgun (WGS) entry which is preliminary data.</text>
</comment>
<keyword evidence="2" id="KW-0328">Glycosyltransferase</keyword>
<feature type="domain" description="Glycosyl transferase family 1" evidence="1">
    <location>
        <begin position="224"/>
        <end position="394"/>
    </location>
</feature>
<dbReference type="PANTHER" id="PTHR45947">
    <property type="entry name" value="SULFOQUINOVOSYL TRANSFERASE SQD2"/>
    <property type="match status" value="1"/>
</dbReference>
<accession>A0ABW1Z653</accession>
<keyword evidence="2" id="KW-0808">Transferase</keyword>
<dbReference type="GO" id="GO:0016757">
    <property type="term" value="F:glycosyltransferase activity"/>
    <property type="evidence" value="ECO:0007669"/>
    <property type="project" value="UniProtKB-KW"/>
</dbReference>
<protein>
    <submittedName>
        <fullName evidence="2">Glycosyltransferase</fullName>
        <ecNumber evidence="2">2.4.-.-</ecNumber>
    </submittedName>
</protein>
<reference evidence="3" key="1">
    <citation type="journal article" date="2019" name="Int. J. Syst. Evol. Microbiol.">
        <title>The Global Catalogue of Microorganisms (GCM) 10K type strain sequencing project: providing services to taxonomists for standard genome sequencing and annotation.</title>
        <authorList>
            <consortium name="The Broad Institute Genomics Platform"/>
            <consortium name="The Broad Institute Genome Sequencing Center for Infectious Disease"/>
            <person name="Wu L."/>
            <person name="Ma J."/>
        </authorList>
    </citation>
    <scope>NUCLEOTIDE SEQUENCE [LARGE SCALE GENOMIC DNA]</scope>
    <source>
        <strain evidence="3">CGMCC 1.16026</strain>
    </source>
</reference>
<evidence type="ECO:0000313" key="2">
    <source>
        <dbReference type="EMBL" id="MFC6645040.1"/>
    </source>
</evidence>
<name>A0ABW1Z653_9BACT</name>
<dbReference type="PANTHER" id="PTHR45947:SF3">
    <property type="entry name" value="SULFOQUINOVOSYL TRANSFERASE SQD2"/>
    <property type="match status" value="1"/>
</dbReference>
<gene>
    <name evidence="2" type="ORF">ACFQBQ_05415</name>
</gene>
<sequence length="421" mass="46311">MSHAAEQPQQPLADRPAVRLGYYVSHPIQYQAPLLRRISQEPDIDLTVLFGSDFSVRSYKDEGFGVAVEWDVPLLDGYKHEFLKPIHDKGGVSSTTPISLSLVHGLQNADGSPRFDALWVHGYASVNALRAIMAANALGIPVLLRAESWLADRARSPLKLALKKMFFDLLGRGVAGVLPIGTHNAQYWRHYWGDSVPQFLFPYAVDNSYFAQRAIAATPNLAKLRAELQLEADRPVVLFASKLQERKHANHLVEAYARFVSKRTASEPKPYLVIVGDGEERKNLHQQVAALGLDADVRFAGFRNQSELPAFFAMSSVFVLPSRHEPWGLIVNESMASGCPVIVSTDVGSALDLVADGVEGCVYPVGDVDALTESLARVFATPDTPRQMGEAARLRMTTWSFEEDVAGLRAALAHTTRKLIA</sequence>
<dbReference type="InterPro" id="IPR001296">
    <property type="entry name" value="Glyco_trans_1"/>
</dbReference>
<dbReference type="Proteomes" id="UP001596391">
    <property type="component" value="Unassembled WGS sequence"/>
</dbReference>